<dbReference type="Proteomes" id="UP000799770">
    <property type="component" value="Unassembled WGS sequence"/>
</dbReference>
<organism evidence="2 3">
    <name type="scientific">Lophiotrema nucula</name>
    <dbReference type="NCBI Taxonomy" id="690887"/>
    <lineage>
        <taxon>Eukaryota</taxon>
        <taxon>Fungi</taxon>
        <taxon>Dikarya</taxon>
        <taxon>Ascomycota</taxon>
        <taxon>Pezizomycotina</taxon>
        <taxon>Dothideomycetes</taxon>
        <taxon>Pleosporomycetidae</taxon>
        <taxon>Pleosporales</taxon>
        <taxon>Lophiotremataceae</taxon>
        <taxon>Lophiotrema</taxon>
    </lineage>
</organism>
<feature type="region of interest" description="Disordered" evidence="1">
    <location>
        <begin position="26"/>
        <end position="70"/>
    </location>
</feature>
<evidence type="ECO:0000313" key="3">
    <source>
        <dbReference type="Proteomes" id="UP000799770"/>
    </source>
</evidence>
<sequence>MARLVRPSCAQADIAADRLARLSVASARRDAGASSWRSSHVQPYESGMASPATPPDAADSQDAAPMCAAMTDPDGDGMTCEHCITPGRLSQGSRCAAVEGDEQKKAEAVVAASPPLLSPLTSPHQHHSPDPQIAAKPHRLSLLAAASPPC</sequence>
<name>A0A6A5ZDA2_9PLEO</name>
<keyword evidence="3" id="KW-1185">Reference proteome</keyword>
<feature type="compositionally biased region" description="Low complexity" evidence="1">
    <location>
        <begin position="49"/>
        <end position="65"/>
    </location>
</feature>
<dbReference type="EMBL" id="ML977319">
    <property type="protein sequence ID" value="KAF2117422.1"/>
    <property type="molecule type" value="Genomic_DNA"/>
</dbReference>
<evidence type="ECO:0000256" key="1">
    <source>
        <dbReference type="SAM" id="MobiDB-lite"/>
    </source>
</evidence>
<accession>A0A6A5ZDA2</accession>
<proteinExistence type="predicted"/>
<reference evidence="2" key="1">
    <citation type="journal article" date="2020" name="Stud. Mycol.">
        <title>101 Dothideomycetes genomes: a test case for predicting lifestyles and emergence of pathogens.</title>
        <authorList>
            <person name="Haridas S."/>
            <person name="Albert R."/>
            <person name="Binder M."/>
            <person name="Bloem J."/>
            <person name="Labutti K."/>
            <person name="Salamov A."/>
            <person name="Andreopoulos B."/>
            <person name="Baker S."/>
            <person name="Barry K."/>
            <person name="Bills G."/>
            <person name="Bluhm B."/>
            <person name="Cannon C."/>
            <person name="Castanera R."/>
            <person name="Culley D."/>
            <person name="Daum C."/>
            <person name="Ezra D."/>
            <person name="Gonzalez J."/>
            <person name="Henrissat B."/>
            <person name="Kuo A."/>
            <person name="Liang C."/>
            <person name="Lipzen A."/>
            <person name="Lutzoni F."/>
            <person name="Magnuson J."/>
            <person name="Mondo S."/>
            <person name="Nolan M."/>
            <person name="Ohm R."/>
            <person name="Pangilinan J."/>
            <person name="Park H.-J."/>
            <person name="Ramirez L."/>
            <person name="Alfaro M."/>
            <person name="Sun H."/>
            <person name="Tritt A."/>
            <person name="Yoshinaga Y."/>
            <person name="Zwiers L.-H."/>
            <person name="Turgeon B."/>
            <person name="Goodwin S."/>
            <person name="Spatafora J."/>
            <person name="Crous P."/>
            <person name="Grigoriev I."/>
        </authorList>
    </citation>
    <scope>NUCLEOTIDE SEQUENCE</scope>
    <source>
        <strain evidence="2">CBS 627.86</strain>
    </source>
</reference>
<gene>
    <name evidence="2" type="ORF">BDV96DRAFT_598323</name>
</gene>
<dbReference type="AlphaFoldDB" id="A0A6A5ZDA2"/>
<protein>
    <submittedName>
        <fullName evidence="2">Uncharacterized protein</fullName>
    </submittedName>
</protein>
<evidence type="ECO:0000313" key="2">
    <source>
        <dbReference type="EMBL" id="KAF2117422.1"/>
    </source>
</evidence>